<comment type="cofactor">
    <cofactor evidence="1 11">
        <name>FMN</name>
        <dbReference type="ChEBI" id="CHEBI:58210"/>
    </cofactor>
</comment>
<dbReference type="HAMAP" id="MF_00354">
    <property type="entry name" value="Idi_2"/>
    <property type="match status" value="1"/>
</dbReference>
<dbReference type="PANTHER" id="PTHR43665:SF1">
    <property type="entry name" value="ISOPENTENYL-DIPHOSPHATE DELTA-ISOMERASE"/>
    <property type="match status" value="1"/>
</dbReference>
<feature type="binding site" evidence="11">
    <location>
        <begin position="95"/>
        <end position="97"/>
    </location>
    <ligand>
        <name>substrate</name>
    </ligand>
</feature>
<feature type="binding site" evidence="11">
    <location>
        <position position="64"/>
    </location>
    <ligand>
        <name>FMN</name>
        <dbReference type="ChEBI" id="CHEBI:58210"/>
    </ligand>
</feature>
<dbReference type="Pfam" id="PF01070">
    <property type="entry name" value="FMN_dh"/>
    <property type="match status" value="2"/>
</dbReference>
<name>A0A2T2WUF4_9FIRM</name>
<evidence type="ECO:0000256" key="5">
    <source>
        <dbReference type="ARBA" id="ARBA00022723"/>
    </source>
</evidence>
<evidence type="ECO:0000256" key="9">
    <source>
        <dbReference type="ARBA" id="ARBA00023235"/>
    </source>
</evidence>
<keyword evidence="9 11" id="KW-0413">Isomerase</keyword>
<evidence type="ECO:0000259" key="12">
    <source>
        <dbReference type="Pfam" id="PF01070"/>
    </source>
</evidence>
<protein>
    <recommendedName>
        <fullName evidence="11">Isopentenyl-diphosphate delta-isomerase</fullName>
        <shortName evidence="11">IPP isomerase</shortName>
        <ecNumber evidence="11">5.3.3.2</ecNumber>
    </recommendedName>
    <alternativeName>
        <fullName evidence="11">Isopentenyl diphosphate:dimethylallyl diphosphate isomerase</fullName>
    </alternativeName>
    <alternativeName>
        <fullName evidence="11">Isopentenyl pyrophosphate isomerase</fullName>
    </alternativeName>
    <alternativeName>
        <fullName evidence="11">Type 2 isopentenyl diphosphate isomerase</fullName>
        <shortName evidence="11">IDI-2</shortName>
    </alternativeName>
</protein>
<feature type="binding site" evidence="11">
    <location>
        <begin position="271"/>
        <end position="273"/>
    </location>
    <ligand>
        <name>FMN</name>
        <dbReference type="ChEBI" id="CHEBI:58210"/>
    </ligand>
</feature>
<evidence type="ECO:0000256" key="11">
    <source>
        <dbReference type="HAMAP-Rule" id="MF_00354"/>
    </source>
</evidence>
<evidence type="ECO:0000256" key="2">
    <source>
        <dbReference type="ARBA" id="ARBA00022490"/>
    </source>
</evidence>
<proteinExistence type="inferred from homology"/>
<feature type="binding site" evidence="11">
    <location>
        <position position="124"/>
    </location>
    <ligand>
        <name>FMN</name>
        <dbReference type="ChEBI" id="CHEBI:58210"/>
    </ligand>
</feature>
<evidence type="ECO:0000256" key="4">
    <source>
        <dbReference type="ARBA" id="ARBA00022643"/>
    </source>
</evidence>
<keyword evidence="4 11" id="KW-0288">FMN</keyword>
<comment type="catalytic activity">
    <reaction evidence="11">
        <text>isopentenyl diphosphate = dimethylallyl diphosphate</text>
        <dbReference type="Rhea" id="RHEA:23284"/>
        <dbReference type="ChEBI" id="CHEBI:57623"/>
        <dbReference type="ChEBI" id="CHEBI:128769"/>
        <dbReference type="EC" id="5.3.3.2"/>
    </reaction>
</comment>
<dbReference type="Gene3D" id="3.20.20.70">
    <property type="entry name" value="Aldolase class I"/>
    <property type="match status" value="1"/>
</dbReference>
<feature type="binding site" evidence="11">
    <location>
        <begin position="292"/>
        <end position="293"/>
    </location>
    <ligand>
        <name>FMN</name>
        <dbReference type="ChEBI" id="CHEBI:58210"/>
    </ligand>
</feature>
<comment type="caution">
    <text evidence="13">The sequence shown here is derived from an EMBL/GenBank/DDBJ whole genome shotgun (WGS) entry which is preliminary data.</text>
</comment>
<gene>
    <name evidence="11" type="primary">fni</name>
    <name evidence="13" type="ORF">C7B43_16000</name>
</gene>
<sequence length="344" mass="37451">MDGIHKRKDEHIDIVLNEQVTMSRTTGFENFEFIHQALPEINLADVCLKTTFLGHRLSAPLLISSMTGGTERGRDINRHLAEAARELGLAMAVGSQRIMLEDVAARPSFTVVREVAPDIALFGNLGAIQFNYGMSLRNLEDAATIIRADGMFLHFNPLQESIQPEGNTNFAGLLEKIHQVARALPVPVLVKEVGCGIAPELAQQLAERRVQGIDVSGAGGTSWASIEGMRATDPSARRLAQVFSDWGIDTARSLILCRRRLPGFPLIASGGIRNGLDAAKALALGANLVGLAYPLLEPAARGTKEVIRVLQQFMTELRVAMFLTGSKTLVDLQTRPVIRKVFRG</sequence>
<dbReference type="EC" id="5.3.3.2" evidence="11"/>
<dbReference type="AlphaFoldDB" id="A0A2T2WUF4"/>
<dbReference type="GO" id="GO:0000287">
    <property type="term" value="F:magnesium ion binding"/>
    <property type="evidence" value="ECO:0007669"/>
    <property type="project" value="UniProtKB-UniRule"/>
</dbReference>
<comment type="subunit">
    <text evidence="10 11">Homooctamer. Dimer of tetramers.</text>
</comment>
<dbReference type="Proteomes" id="UP000242699">
    <property type="component" value="Unassembled WGS sequence"/>
</dbReference>
<dbReference type="SUPFAM" id="SSF51395">
    <property type="entry name" value="FMN-linked oxidoreductases"/>
    <property type="match status" value="1"/>
</dbReference>
<evidence type="ECO:0000313" key="14">
    <source>
        <dbReference type="Proteomes" id="UP000242699"/>
    </source>
</evidence>
<feature type="domain" description="FMN-dependent dehydrogenase" evidence="12">
    <location>
        <begin position="14"/>
        <end position="106"/>
    </location>
</feature>
<dbReference type="GO" id="GO:0004452">
    <property type="term" value="F:isopentenyl-diphosphate delta-isomerase activity"/>
    <property type="evidence" value="ECO:0007669"/>
    <property type="project" value="UniProtKB-UniRule"/>
</dbReference>
<comment type="subcellular location">
    <subcellularLocation>
        <location evidence="11">Cytoplasm</location>
    </subcellularLocation>
</comment>
<feature type="binding site" evidence="11">
    <location>
        <begin position="65"/>
        <end position="67"/>
    </location>
    <ligand>
        <name>FMN</name>
        <dbReference type="ChEBI" id="CHEBI:58210"/>
    </ligand>
</feature>
<accession>A0A2T2WUF4</accession>
<feature type="binding site" evidence="11">
    <location>
        <position position="216"/>
    </location>
    <ligand>
        <name>FMN</name>
        <dbReference type="ChEBI" id="CHEBI:58210"/>
    </ligand>
</feature>
<dbReference type="GO" id="GO:0070402">
    <property type="term" value="F:NADPH binding"/>
    <property type="evidence" value="ECO:0007669"/>
    <property type="project" value="UniProtKB-UniRule"/>
</dbReference>
<dbReference type="NCBIfam" id="TIGR02151">
    <property type="entry name" value="IPP_isom_2"/>
    <property type="match status" value="1"/>
</dbReference>
<evidence type="ECO:0000256" key="6">
    <source>
        <dbReference type="ARBA" id="ARBA00022842"/>
    </source>
</evidence>
<evidence type="ECO:0000256" key="7">
    <source>
        <dbReference type="ARBA" id="ARBA00022857"/>
    </source>
</evidence>
<organism evidence="13 14">
    <name type="scientific">Sulfobacillus benefaciens</name>
    <dbReference type="NCBI Taxonomy" id="453960"/>
    <lineage>
        <taxon>Bacteria</taxon>
        <taxon>Bacillati</taxon>
        <taxon>Bacillota</taxon>
        <taxon>Clostridia</taxon>
        <taxon>Eubacteriales</taxon>
        <taxon>Clostridiales Family XVII. Incertae Sedis</taxon>
        <taxon>Sulfobacillus</taxon>
    </lineage>
</organism>
<dbReference type="SMART" id="SM01240">
    <property type="entry name" value="IMPDH"/>
    <property type="match status" value="1"/>
</dbReference>
<evidence type="ECO:0000256" key="3">
    <source>
        <dbReference type="ARBA" id="ARBA00022630"/>
    </source>
</evidence>
<comment type="similarity">
    <text evidence="11">Belongs to the IPP isomerase type 2 family.</text>
</comment>
<dbReference type="EMBL" id="PXYT01000049">
    <property type="protein sequence ID" value="PSR25853.1"/>
    <property type="molecule type" value="Genomic_DNA"/>
</dbReference>
<dbReference type="PANTHER" id="PTHR43665">
    <property type="entry name" value="ISOPENTENYL-DIPHOSPHATE DELTA-ISOMERASE"/>
    <property type="match status" value="1"/>
</dbReference>
<evidence type="ECO:0000256" key="8">
    <source>
        <dbReference type="ARBA" id="ARBA00023229"/>
    </source>
</evidence>
<keyword evidence="5 11" id="KW-0479">Metal-binding</keyword>
<feature type="binding site" evidence="11">
    <location>
        <position position="160"/>
    </location>
    <ligand>
        <name>Mg(2+)</name>
        <dbReference type="ChEBI" id="CHEBI:18420"/>
    </ligand>
</feature>
<evidence type="ECO:0000256" key="1">
    <source>
        <dbReference type="ARBA" id="ARBA00001917"/>
    </source>
</evidence>
<evidence type="ECO:0000313" key="13">
    <source>
        <dbReference type="EMBL" id="PSR25853.1"/>
    </source>
</evidence>
<keyword evidence="3 11" id="KW-0285">Flavoprotein</keyword>
<dbReference type="InterPro" id="IPR013785">
    <property type="entry name" value="Aldolase_TIM"/>
</dbReference>
<dbReference type="PIRSF" id="PIRSF003314">
    <property type="entry name" value="IPP_isomerase"/>
    <property type="match status" value="1"/>
</dbReference>
<feature type="domain" description="FMN-dependent dehydrogenase" evidence="12">
    <location>
        <begin position="174"/>
        <end position="335"/>
    </location>
</feature>
<dbReference type="GO" id="GO:0008299">
    <property type="term" value="P:isoprenoid biosynthetic process"/>
    <property type="evidence" value="ECO:0007669"/>
    <property type="project" value="UniProtKB-UniRule"/>
</dbReference>
<feature type="binding site" evidence="11">
    <location>
        <position position="191"/>
    </location>
    <ligand>
        <name>FMN</name>
        <dbReference type="ChEBI" id="CHEBI:58210"/>
    </ligand>
</feature>
<comment type="function">
    <text evidence="11">Involved in the biosynthesis of isoprenoids. Catalyzes the 1,3-allylic rearrangement of the homoallylic substrate isopentenyl (IPP) to its allylic isomer, dimethylallyl diphosphate (DMAPP).</text>
</comment>
<keyword evidence="2 11" id="KW-0963">Cytoplasm</keyword>
<dbReference type="InterPro" id="IPR000262">
    <property type="entry name" value="FMN-dep_DH"/>
</dbReference>
<dbReference type="GO" id="GO:0010181">
    <property type="term" value="F:FMN binding"/>
    <property type="evidence" value="ECO:0007669"/>
    <property type="project" value="UniProtKB-UniRule"/>
</dbReference>
<reference evidence="13 14" key="1">
    <citation type="journal article" date="2014" name="BMC Genomics">
        <title>Comparison of environmental and isolate Sulfobacillus genomes reveals diverse carbon, sulfur, nitrogen, and hydrogen metabolisms.</title>
        <authorList>
            <person name="Justice N.B."/>
            <person name="Norman A."/>
            <person name="Brown C.T."/>
            <person name="Singh A."/>
            <person name="Thomas B.C."/>
            <person name="Banfield J.F."/>
        </authorList>
    </citation>
    <scope>NUCLEOTIDE SEQUENCE [LARGE SCALE GENOMIC DNA]</scope>
    <source>
        <strain evidence="13">AMDSBA1</strain>
    </source>
</reference>
<feature type="binding site" evidence="11">
    <location>
        <position position="221"/>
    </location>
    <ligand>
        <name>FMN</name>
        <dbReference type="ChEBI" id="CHEBI:58210"/>
    </ligand>
</feature>
<keyword evidence="8 11" id="KW-0414">Isoprene biosynthesis</keyword>
<comment type="cofactor">
    <cofactor evidence="11">
        <name>NADPH</name>
        <dbReference type="ChEBI" id="CHEBI:57783"/>
    </cofactor>
</comment>
<dbReference type="GO" id="GO:0016491">
    <property type="term" value="F:oxidoreductase activity"/>
    <property type="evidence" value="ECO:0007669"/>
    <property type="project" value="InterPro"/>
</dbReference>
<feature type="binding site" evidence="11">
    <location>
        <position position="95"/>
    </location>
    <ligand>
        <name>FMN</name>
        <dbReference type="ChEBI" id="CHEBI:58210"/>
    </ligand>
</feature>
<comment type="cofactor">
    <cofactor evidence="11">
        <name>Mg(2+)</name>
        <dbReference type="ChEBI" id="CHEBI:18420"/>
    </cofactor>
</comment>
<dbReference type="CDD" id="cd02811">
    <property type="entry name" value="IDI-2_FMN"/>
    <property type="match status" value="1"/>
</dbReference>
<keyword evidence="6 11" id="KW-0460">Magnesium</keyword>
<keyword evidence="7 11" id="KW-0521">NADP</keyword>
<dbReference type="InterPro" id="IPR011179">
    <property type="entry name" value="IPdP_isomerase"/>
</dbReference>
<evidence type="ECO:0000256" key="10">
    <source>
        <dbReference type="ARBA" id="ARBA00025810"/>
    </source>
</evidence>
<feature type="binding site" evidence="11">
    <location>
        <position position="159"/>
    </location>
    <ligand>
        <name>substrate</name>
    </ligand>
</feature>
<feature type="binding site" evidence="11">
    <location>
        <begin position="7"/>
        <end position="8"/>
    </location>
    <ligand>
        <name>substrate</name>
    </ligand>
</feature>
<dbReference type="GO" id="GO:0005737">
    <property type="term" value="C:cytoplasm"/>
    <property type="evidence" value="ECO:0007669"/>
    <property type="project" value="UniProtKB-SubCell"/>
</dbReference>